<accession>A0A6J6HMW4</accession>
<dbReference type="AlphaFoldDB" id="A0A6J6HMW4"/>
<dbReference type="EMBL" id="CAEZUN010000216">
    <property type="protein sequence ID" value="CAB4612655.1"/>
    <property type="molecule type" value="Genomic_DNA"/>
</dbReference>
<sequence>MRLGKALPIVVAHVTPYSRSVHTVVRLCMPSMHILNVVLAAGVIVVAIS</sequence>
<proteinExistence type="predicted"/>
<organism evidence="1">
    <name type="scientific">freshwater metagenome</name>
    <dbReference type="NCBI Taxonomy" id="449393"/>
    <lineage>
        <taxon>unclassified sequences</taxon>
        <taxon>metagenomes</taxon>
        <taxon>ecological metagenomes</taxon>
    </lineage>
</organism>
<name>A0A6J6HMW4_9ZZZZ</name>
<reference evidence="1" key="1">
    <citation type="submission" date="2020-05" db="EMBL/GenBank/DDBJ databases">
        <authorList>
            <person name="Chiriac C."/>
            <person name="Salcher M."/>
            <person name="Ghai R."/>
            <person name="Kavagutti S V."/>
        </authorList>
    </citation>
    <scope>NUCLEOTIDE SEQUENCE</scope>
</reference>
<evidence type="ECO:0000313" key="1">
    <source>
        <dbReference type="EMBL" id="CAB4612655.1"/>
    </source>
</evidence>
<gene>
    <name evidence="1" type="ORF">UFOPK1826_01368</name>
</gene>
<protein>
    <submittedName>
        <fullName evidence="1">Unannotated protein</fullName>
    </submittedName>
</protein>